<dbReference type="Pfam" id="PF00144">
    <property type="entry name" value="Beta-lactamase"/>
    <property type="match status" value="1"/>
</dbReference>
<dbReference type="SUPFAM" id="SSF56601">
    <property type="entry name" value="beta-lactamase/transpeptidase-like"/>
    <property type="match status" value="1"/>
</dbReference>
<dbReference type="InterPro" id="IPR050491">
    <property type="entry name" value="AmpC-like"/>
</dbReference>
<name>A0A2D1U786_9SPHI</name>
<protein>
    <recommendedName>
        <fullName evidence="1">Beta-lactamase-related domain-containing protein</fullName>
    </recommendedName>
</protein>
<dbReference type="PROSITE" id="PS51257">
    <property type="entry name" value="PROKAR_LIPOPROTEIN"/>
    <property type="match status" value="1"/>
</dbReference>
<reference evidence="2 3" key="1">
    <citation type="submission" date="2017-10" db="EMBL/GenBank/DDBJ databases">
        <title>Whole genome of Pedobacter ginsengisoli T01R-27 isolated from tomato rhizosphere.</title>
        <authorList>
            <person name="Weon H.-Y."/>
            <person name="Lee S.A."/>
            <person name="Sang M.K."/>
            <person name="Song J."/>
        </authorList>
    </citation>
    <scope>NUCLEOTIDE SEQUENCE [LARGE SCALE GENOMIC DNA]</scope>
    <source>
        <strain evidence="2 3">T01R-27</strain>
    </source>
</reference>
<dbReference type="Gene3D" id="3.40.710.10">
    <property type="entry name" value="DD-peptidase/beta-lactamase superfamily"/>
    <property type="match status" value="1"/>
</dbReference>
<dbReference type="PANTHER" id="PTHR46825:SF9">
    <property type="entry name" value="BETA-LACTAMASE-RELATED DOMAIN-CONTAINING PROTEIN"/>
    <property type="match status" value="1"/>
</dbReference>
<evidence type="ECO:0000313" key="2">
    <source>
        <dbReference type="EMBL" id="ATP57466.1"/>
    </source>
</evidence>
<keyword evidence="3" id="KW-1185">Reference proteome</keyword>
<dbReference type="OrthoDB" id="9793489at2"/>
<dbReference type="InterPro" id="IPR001466">
    <property type="entry name" value="Beta-lactam-related"/>
</dbReference>
<dbReference type="AlphaFoldDB" id="A0A2D1U786"/>
<evidence type="ECO:0000313" key="3">
    <source>
        <dbReference type="Proteomes" id="UP000223749"/>
    </source>
</evidence>
<gene>
    <name evidence="2" type="ORF">CPT03_13780</name>
</gene>
<dbReference type="InterPro" id="IPR012338">
    <property type="entry name" value="Beta-lactam/transpept-like"/>
</dbReference>
<organism evidence="2 3">
    <name type="scientific">Pedobacter ginsengisoli</name>
    <dbReference type="NCBI Taxonomy" id="363852"/>
    <lineage>
        <taxon>Bacteria</taxon>
        <taxon>Pseudomonadati</taxon>
        <taxon>Bacteroidota</taxon>
        <taxon>Sphingobacteriia</taxon>
        <taxon>Sphingobacteriales</taxon>
        <taxon>Sphingobacteriaceae</taxon>
        <taxon>Pedobacter</taxon>
    </lineage>
</organism>
<dbReference type="Proteomes" id="UP000223749">
    <property type="component" value="Chromosome"/>
</dbReference>
<dbReference type="PANTHER" id="PTHR46825">
    <property type="entry name" value="D-ALANYL-D-ALANINE-CARBOXYPEPTIDASE/ENDOPEPTIDASE AMPH"/>
    <property type="match status" value="1"/>
</dbReference>
<dbReference type="KEGG" id="pgs:CPT03_13780"/>
<feature type="domain" description="Beta-lactamase-related" evidence="1">
    <location>
        <begin position="47"/>
        <end position="364"/>
    </location>
</feature>
<accession>A0A2D1U786</accession>
<dbReference type="RefSeq" id="WP_099439388.1">
    <property type="nucleotide sequence ID" value="NZ_CP024091.1"/>
</dbReference>
<dbReference type="EMBL" id="CP024091">
    <property type="protein sequence ID" value="ATP57466.1"/>
    <property type="molecule type" value="Genomic_DNA"/>
</dbReference>
<sequence>MKNQFVLIILLASLLMGCSKDIFEQPIKDKKFPQAYKTDHTLGLKINSIIHEYSKKGLPGLSVAVSNVEGVWEGAAGYARIEDNQPLTHGFVHAGGSVTKIYTATAIMMLFEQQKVQLDKSIDNYLPVHVTARIKGAAHITVRMLLSHRSGIPDYIEDDSFRLHWFNDLSQRWDLEGILKFVNRKTYLHPDAAYHYSNTNYVLLSLIVEHVGQQEEWKWLVEHLFNPQGLKYTFYRNGKDFLDGFAMPNYYMDRFGDGRLQNVSVPTKVEIYSEYGDGGLVATSLDFVKFMQALSKHKIVSPQTLGLMSTPTRESEYGLGLDVFGYGNKHQFGHQGAVFGGSSLLLYFKEQQTVLFIAANCDATLVGGKTLHLYHEMKNKICELIAAS</sequence>
<proteinExistence type="predicted"/>
<evidence type="ECO:0000259" key="1">
    <source>
        <dbReference type="Pfam" id="PF00144"/>
    </source>
</evidence>